<sequence>MQIPSKSFEAIGYCLLSVKSNDNKYSISEIDVSGMSDTTSDTMSDSSSNVLSISHASSAIDLDLSVSGIDLDLSVSGIDFDIDISDIDISDIDTFYIEKKQLPNVIIEIHEEKNMIYHLDFCEFFRVVSTIIELFVFEEASYLFDIFG</sequence>
<proteinExistence type="predicted"/>
<dbReference type="AlphaFoldDB" id="A0A6C0E639"/>
<dbReference type="EMBL" id="MN739739">
    <property type="protein sequence ID" value="QHT24101.1"/>
    <property type="molecule type" value="Genomic_DNA"/>
</dbReference>
<evidence type="ECO:0000313" key="1">
    <source>
        <dbReference type="EMBL" id="QHT24101.1"/>
    </source>
</evidence>
<protein>
    <submittedName>
        <fullName evidence="1">Uncharacterized protein</fullName>
    </submittedName>
</protein>
<accession>A0A6C0E639</accession>
<reference evidence="1" key="1">
    <citation type="journal article" date="2020" name="Nature">
        <title>Giant virus diversity and host interactions through global metagenomics.</title>
        <authorList>
            <person name="Schulz F."/>
            <person name="Roux S."/>
            <person name="Paez-Espino D."/>
            <person name="Jungbluth S."/>
            <person name="Walsh D.A."/>
            <person name="Denef V.J."/>
            <person name="McMahon K.D."/>
            <person name="Konstantinidis K.T."/>
            <person name="Eloe-Fadrosh E.A."/>
            <person name="Kyrpides N.C."/>
            <person name="Woyke T."/>
        </authorList>
    </citation>
    <scope>NUCLEOTIDE SEQUENCE</scope>
    <source>
        <strain evidence="1">GVMAG-M-3300023179-132</strain>
    </source>
</reference>
<organism evidence="1">
    <name type="scientific">viral metagenome</name>
    <dbReference type="NCBI Taxonomy" id="1070528"/>
    <lineage>
        <taxon>unclassified sequences</taxon>
        <taxon>metagenomes</taxon>
        <taxon>organismal metagenomes</taxon>
    </lineage>
</organism>
<name>A0A6C0E639_9ZZZZ</name>